<dbReference type="AlphaFoldDB" id="A0A559IX32"/>
<dbReference type="EMBL" id="VNJK01000001">
    <property type="protein sequence ID" value="TVX92192.1"/>
    <property type="molecule type" value="Genomic_DNA"/>
</dbReference>
<reference evidence="1 2" key="1">
    <citation type="submission" date="2019-07" db="EMBL/GenBank/DDBJ databases">
        <authorList>
            <person name="Kim J."/>
        </authorList>
    </citation>
    <scope>NUCLEOTIDE SEQUENCE [LARGE SCALE GENOMIC DNA]</scope>
    <source>
        <strain evidence="1 2">N4</strain>
    </source>
</reference>
<evidence type="ECO:0000313" key="1">
    <source>
        <dbReference type="EMBL" id="TVX92192.1"/>
    </source>
</evidence>
<dbReference type="RefSeq" id="WP_144987416.1">
    <property type="nucleotide sequence ID" value="NZ_VNJK01000001.1"/>
</dbReference>
<dbReference type="Proteomes" id="UP000318102">
    <property type="component" value="Unassembled WGS sequence"/>
</dbReference>
<evidence type="ECO:0000313" key="2">
    <source>
        <dbReference type="Proteomes" id="UP000318102"/>
    </source>
</evidence>
<proteinExistence type="predicted"/>
<comment type="caution">
    <text evidence="1">The sequence shown here is derived from an EMBL/GenBank/DDBJ whole genome shotgun (WGS) entry which is preliminary data.</text>
</comment>
<accession>A0A559IX32</accession>
<keyword evidence="2" id="KW-1185">Reference proteome</keyword>
<dbReference type="OrthoDB" id="2679572at2"/>
<organism evidence="1 2">
    <name type="scientific">Paenibacillus agilis</name>
    <dbReference type="NCBI Taxonomy" id="3020863"/>
    <lineage>
        <taxon>Bacteria</taxon>
        <taxon>Bacillati</taxon>
        <taxon>Bacillota</taxon>
        <taxon>Bacilli</taxon>
        <taxon>Bacillales</taxon>
        <taxon>Paenibacillaceae</taxon>
        <taxon>Paenibacillus</taxon>
    </lineage>
</organism>
<name>A0A559IX32_9BACL</name>
<sequence>MQIVFEEIELHVTPLEEVKINTTEISIEFDDSDEVRWRATICPYQGFRVTTIDCIETELFMINGKRPFHILEVKESEWLNKLKLTLAEKDATADFLEKAHHYVFPFQDIIIEVVCWEPTIEKV</sequence>
<protein>
    <submittedName>
        <fullName evidence="1">Uncharacterized protein</fullName>
    </submittedName>
</protein>
<gene>
    <name evidence="1" type="ORF">FPZ44_03440</name>
</gene>